<dbReference type="InterPro" id="IPR003018">
    <property type="entry name" value="GAF"/>
</dbReference>
<feature type="domain" description="GAF" evidence="1">
    <location>
        <begin position="20"/>
        <end position="158"/>
    </location>
</feature>
<evidence type="ECO:0000259" key="1">
    <source>
        <dbReference type="Pfam" id="PF01590"/>
    </source>
</evidence>
<name>A0AA40SWK6_9NOST</name>
<evidence type="ECO:0000313" key="3">
    <source>
        <dbReference type="Proteomes" id="UP001165986"/>
    </source>
</evidence>
<organism evidence="2 3">
    <name type="scientific">Komarekiella delphini-convector SJRDD-AB1</name>
    <dbReference type="NCBI Taxonomy" id="2593771"/>
    <lineage>
        <taxon>Bacteria</taxon>
        <taxon>Bacillati</taxon>
        <taxon>Cyanobacteriota</taxon>
        <taxon>Cyanophyceae</taxon>
        <taxon>Nostocales</taxon>
        <taxon>Nostocaceae</taxon>
        <taxon>Komarekiella</taxon>
        <taxon>Komarekiella delphini-convector</taxon>
    </lineage>
</organism>
<evidence type="ECO:0000313" key="2">
    <source>
        <dbReference type="EMBL" id="MBD6616333.1"/>
    </source>
</evidence>
<protein>
    <submittedName>
        <fullName evidence="2">GAF domain-containing protein</fullName>
    </submittedName>
</protein>
<gene>
    <name evidence="2" type="ORF">FNW02_10905</name>
</gene>
<dbReference type="AlphaFoldDB" id="A0AA40SWK6"/>
<dbReference type="RefSeq" id="WP_191757567.1">
    <property type="nucleotide sequence ID" value="NZ_VJXY01000009.1"/>
</dbReference>
<dbReference type="SUPFAM" id="SSF55781">
    <property type="entry name" value="GAF domain-like"/>
    <property type="match status" value="1"/>
</dbReference>
<dbReference type="Gene3D" id="3.30.450.40">
    <property type="match status" value="1"/>
</dbReference>
<comment type="caution">
    <text evidence="2">The sequence shown here is derived from an EMBL/GenBank/DDBJ whole genome shotgun (WGS) entry which is preliminary data.</text>
</comment>
<proteinExistence type="predicted"/>
<keyword evidence="3" id="KW-1185">Reference proteome</keyword>
<accession>A0AA40SWK6</accession>
<dbReference type="Proteomes" id="UP001165986">
    <property type="component" value="Unassembled WGS sequence"/>
</dbReference>
<dbReference type="EMBL" id="VJXY01000009">
    <property type="protein sequence ID" value="MBD6616333.1"/>
    <property type="molecule type" value="Genomic_DNA"/>
</dbReference>
<reference evidence="2" key="1">
    <citation type="submission" date="2019-07" db="EMBL/GenBank/DDBJ databases">
        <title>Toxilogical consequences of a new and cryptic species of cyanobacteria (Komarekiella delphini-convector) recovered from the epidermis of a bottlenose dolphin and 1500 ft. in the air.</title>
        <authorList>
            <person name="Brown A.O."/>
            <person name="Dvorak P."/>
            <person name="Villanueva C.D."/>
            <person name="Foss A.J."/>
            <person name="Garvey A.D."/>
            <person name="Gibson Q.A."/>
            <person name="Johansen J.R."/>
            <person name="Casamatta D.A."/>
        </authorList>
    </citation>
    <scope>NUCLEOTIDE SEQUENCE</scope>
    <source>
        <strain evidence="2">SJRDD-AB1</strain>
    </source>
</reference>
<sequence length="177" mass="20279">MNRQELPLAIANIVELHQAPDALFSALLPAVGEFLQCDRCFLYLHNPQTNLGRVAFCWVRAPDIPTVYNKNWEAQPPSLPKEDPMFAAALRAEPSIFVEDVEIADSQVLNRQFEQENFGHRALIHAHIRQDNQLWGILQPCVFGHPRIWTEYEQEVVNNLIQKITPFAVSYVKSAFD</sequence>
<dbReference type="Pfam" id="PF01590">
    <property type="entry name" value="GAF"/>
    <property type="match status" value="1"/>
</dbReference>
<dbReference type="InterPro" id="IPR029016">
    <property type="entry name" value="GAF-like_dom_sf"/>
</dbReference>